<dbReference type="PANTHER" id="PTHR11551">
    <property type="entry name" value="INSULIN-LIKE GROWTH FACTOR BINDING PROTEIN"/>
    <property type="match status" value="1"/>
</dbReference>
<dbReference type="Ensembl" id="ENSCCRT00020103954.1">
    <property type="protein sequence ID" value="ENSCCRP00020095101.1"/>
    <property type="gene ID" value="ENSCCRG00020043650.1"/>
</dbReference>
<accession>A0A8C2PZR0</accession>
<keyword evidence="3" id="KW-0472">Membrane</keyword>
<dbReference type="CDD" id="cd00191">
    <property type="entry name" value="TY"/>
    <property type="match status" value="1"/>
</dbReference>
<dbReference type="GO" id="GO:0031994">
    <property type="term" value="F:insulin-like growth factor I binding"/>
    <property type="evidence" value="ECO:0007669"/>
    <property type="project" value="TreeGrafter"/>
</dbReference>
<evidence type="ECO:0000256" key="2">
    <source>
        <dbReference type="PROSITE-ProRule" id="PRU00500"/>
    </source>
</evidence>
<dbReference type="GO" id="GO:0043567">
    <property type="term" value="P:regulation of insulin-like growth factor receptor signaling pathway"/>
    <property type="evidence" value="ECO:0007669"/>
    <property type="project" value="TreeGrafter"/>
</dbReference>
<comment type="caution">
    <text evidence="2">Lacks conserved residue(s) required for the propagation of feature annotation.</text>
</comment>
<dbReference type="Pfam" id="PF00086">
    <property type="entry name" value="Thyroglobulin_1"/>
    <property type="match status" value="1"/>
</dbReference>
<keyword evidence="1" id="KW-1015">Disulfide bond</keyword>
<dbReference type="InterPro" id="IPR036857">
    <property type="entry name" value="Thyroglobulin_1_sf"/>
</dbReference>
<keyword evidence="3" id="KW-0812">Transmembrane</keyword>
<reference evidence="5" key="1">
    <citation type="submission" date="2025-08" db="UniProtKB">
        <authorList>
            <consortium name="Ensembl"/>
        </authorList>
    </citation>
    <scope>IDENTIFICATION</scope>
</reference>
<dbReference type="SMART" id="SM00211">
    <property type="entry name" value="TY"/>
    <property type="match status" value="1"/>
</dbReference>
<keyword evidence="3" id="KW-1133">Transmembrane helix</keyword>
<sequence length="66" mass="7592">MLSVLHIPVQISYGYAFLFLSHPLFPQCSPSKGRRRGYCWCVDKYGQPIPGYDGKEKVHCINMETK</sequence>
<dbReference type="PROSITE" id="PS51162">
    <property type="entry name" value="THYROGLOBULIN_1_2"/>
    <property type="match status" value="1"/>
</dbReference>
<dbReference type="PANTHER" id="PTHR11551:SF3">
    <property type="entry name" value="INSULIN-LIKE GROWTH FACTOR-BINDING PROTEIN 3"/>
    <property type="match status" value="1"/>
</dbReference>
<dbReference type="SUPFAM" id="SSF57610">
    <property type="entry name" value="Thyroglobulin type-1 domain"/>
    <property type="match status" value="1"/>
</dbReference>
<evidence type="ECO:0000259" key="4">
    <source>
        <dbReference type="PROSITE" id="PS51162"/>
    </source>
</evidence>
<feature type="transmembrane region" description="Helical" evidence="3">
    <location>
        <begin position="6"/>
        <end position="25"/>
    </location>
</feature>
<dbReference type="Proteomes" id="UP000694701">
    <property type="component" value="Unplaced"/>
</dbReference>
<dbReference type="GO" id="GO:0001968">
    <property type="term" value="F:fibronectin binding"/>
    <property type="evidence" value="ECO:0007669"/>
    <property type="project" value="TreeGrafter"/>
</dbReference>
<name>A0A8C2PZR0_CYPCA</name>
<dbReference type="GO" id="GO:0005615">
    <property type="term" value="C:extracellular space"/>
    <property type="evidence" value="ECO:0007669"/>
    <property type="project" value="TreeGrafter"/>
</dbReference>
<protein>
    <recommendedName>
        <fullName evidence="4">Thyroglobulin type-1 domain-containing protein</fullName>
    </recommendedName>
</protein>
<evidence type="ECO:0000256" key="3">
    <source>
        <dbReference type="SAM" id="Phobius"/>
    </source>
</evidence>
<dbReference type="AlphaFoldDB" id="A0A8C2PZR0"/>
<evidence type="ECO:0000313" key="5">
    <source>
        <dbReference type="Ensembl" id="ENSCCRP00020095101.1"/>
    </source>
</evidence>
<organism evidence="5 6">
    <name type="scientific">Cyprinus carpio</name>
    <name type="common">Common carp</name>
    <dbReference type="NCBI Taxonomy" id="7962"/>
    <lineage>
        <taxon>Eukaryota</taxon>
        <taxon>Metazoa</taxon>
        <taxon>Chordata</taxon>
        <taxon>Craniata</taxon>
        <taxon>Vertebrata</taxon>
        <taxon>Euteleostomi</taxon>
        <taxon>Actinopterygii</taxon>
        <taxon>Neopterygii</taxon>
        <taxon>Teleostei</taxon>
        <taxon>Ostariophysi</taxon>
        <taxon>Cypriniformes</taxon>
        <taxon>Cyprinidae</taxon>
        <taxon>Cyprininae</taxon>
        <taxon>Cyprinus</taxon>
    </lineage>
</organism>
<dbReference type="Gene3D" id="4.10.800.10">
    <property type="entry name" value="Thyroglobulin type-1"/>
    <property type="match status" value="1"/>
</dbReference>
<feature type="domain" description="Thyroglobulin type-1" evidence="4">
    <location>
        <begin position="27"/>
        <end position="60"/>
    </location>
</feature>
<proteinExistence type="predicted"/>
<dbReference type="GO" id="GO:0031995">
    <property type="term" value="F:insulin-like growth factor II binding"/>
    <property type="evidence" value="ECO:0007669"/>
    <property type="project" value="TreeGrafter"/>
</dbReference>
<evidence type="ECO:0000313" key="6">
    <source>
        <dbReference type="Proteomes" id="UP000694701"/>
    </source>
</evidence>
<dbReference type="InterPro" id="IPR000716">
    <property type="entry name" value="Thyroglobulin_1"/>
</dbReference>
<evidence type="ECO:0000256" key="1">
    <source>
        <dbReference type="ARBA" id="ARBA00023157"/>
    </source>
</evidence>